<feature type="region of interest" description="Disordered" evidence="1">
    <location>
        <begin position="1"/>
        <end position="22"/>
    </location>
</feature>
<dbReference type="EMBL" id="BKAD01000020">
    <property type="protein sequence ID" value="GEP30873.1"/>
    <property type="molecule type" value="Genomic_DNA"/>
</dbReference>
<name>A0A512L8T6_9PROT</name>
<accession>A0A512L8T6</accession>
<reference evidence="2 3" key="1">
    <citation type="submission" date="2019-07" db="EMBL/GenBank/DDBJ databases">
        <title>Whole genome shotgun sequence of Thiobacillus plumbophilus NBRC 107929.</title>
        <authorList>
            <person name="Hosoyama A."/>
            <person name="Uohara A."/>
            <person name="Ohji S."/>
            <person name="Ichikawa N."/>
        </authorList>
    </citation>
    <scope>NUCLEOTIDE SEQUENCE [LARGE SCALE GENOMIC DNA]</scope>
    <source>
        <strain evidence="2 3">NBRC 107929</strain>
    </source>
</reference>
<dbReference type="Proteomes" id="UP000321337">
    <property type="component" value="Unassembled WGS sequence"/>
</dbReference>
<gene>
    <name evidence="2" type="ORF">TPL01_20110</name>
</gene>
<protein>
    <submittedName>
        <fullName evidence="2">Uncharacterized protein</fullName>
    </submittedName>
</protein>
<organism evidence="2 3">
    <name type="scientific">Sulfuriferula plumbiphila</name>
    <dbReference type="NCBI Taxonomy" id="171865"/>
    <lineage>
        <taxon>Bacteria</taxon>
        <taxon>Pseudomonadati</taxon>
        <taxon>Pseudomonadota</taxon>
        <taxon>Betaproteobacteria</taxon>
        <taxon>Nitrosomonadales</taxon>
        <taxon>Sulfuricellaceae</taxon>
        <taxon>Sulfuriferula</taxon>
    </lineage>
</organism>
<dbReference type="AlphaFoldDB" id="A0A512L8T6"/>
<evidence type="ECO:0000256" key="1">
    <source>
        <dbReference type="SAM" id="MobiDB-lite"/>
    </source>
</evidence>
<evidence type="ECO:0000313" key="2">
    <source>
        <dbReference type="EMBL" id="GEP30873.1"/>
    </source>
</evidence>
<keyword evidence="3" id="KW-1185">Reference proteome</keyword>
<sequence length="55" mass="6042">MRNRRQRQVGQPVPAAANTQVKSLDDFTGLDMAANRECPALLRKQPDAGSQSKFA</sequence>
<evidence type="ECO:0000313" key="3">
    <source>
        <dbReference type="Proteomes" id="UP000321337"/>
    </source>
</evidence>
<proteinExistence type="predicted"/>
<dbReference type="RefSeq" id="WP_161984226.1">
    <property type="nucleotide sequence ID" value="NZ_AP021884.1"/>
</dbReference>
<comment type="caution">
    <text evidence="2">The sequence shown here is derived from an EMBL/GenBank/DDBJ whole genome shotgun (WGS) entry which is preliminary data.</text>
</comment>